<dbReference type="InterPro" id="IPR036390">
    <property type="entry name" value="WH_DNA-bd_sf"/>
</dbReference>
<dbReference type="VEuPathDB" id="TrichDB:TVAG_412440"/>
<dbReference type="STRING" id="5722.A2EV57"/>
<evidence type="ECO:0000256" key="3">
    <source>
        <dbReference type="ARBA" id="ARBA00023125"/>
    </source>
</evidence>
<dbReference type="AlphaFoldDB" id="A2EV57"/>
<keyword evidence="5" id="KW-0539">Nucleus</keyword>
<dbReference type="GO" id="GO:0000981">
    <property type="term" value="F:DNA-binding transcription factor activity, RNA polymerase II-specific"/>
    <property type="evidence" value="ECO:0000318"/>
    <property type="project" value="GO_Central"/>
</dbReference>
<feature type="region of interest" description="Disordered" evidence="6">
    <location>
        <begin position="1"/>
        <end position="27"/>
    </location>
</feature>
<reference evidence="8" key="1">
    <citation type="submission" date="2006-10" db="EMBL/GenBank/DDBJ databases">
        <authorList>
            <person name="Amadeo P."/>
            <person name="Zhao Q."/>
            <person name="Wortman J."/>
            <person name="Fraser-Liggett C."/>
            <person name="Carlton J."/>
        </authorList>
    </citation>
    <scope>NUCLEOTIDE SEQUENCE</scope>
    <source>
        <strain evidence="8">G3</strain>
    </source>
</reference>
<dbReference type="PANTHER" id="PTHR12081">
    <property type="entry name" value="TRANSCRIPTION FACTOR E2F"/>
    <property type="match status" value="1"/>
</dbReference>
<protein>
    <recommendedName>
        <fullName evidence="7">E2F/DP family winged-helix DNA-binding domain-containing protein</fullName>
    </recommendedName>
</protein>
<evidence type="ECO:0000313" key="9">
    <source>
        <dbReference type="Proteomes" id="UP000001542"/>
    </source>
</evidence>
<dbReference type="OrthoDB" id="5318at2759"/>
<evidence type="ECO:0000259" key="7">
    <source>
        <dbReference type="SMART" id="SM01372"/>
    </source>
</evidence>
<comment type="similarity">
    <text evidence="1 5">Belongs to the E2F/DP family.</text>
</comment>
<keyword evidence="2 5" id="KW-0805">Transcription regulation</keyword>
<dbReference type="FunFam" id="1.10.10.10:FF:000517">
    <property type="entry name" value="Uncharacterized protein"/>
    <property type="match status" value="1"/>
</dbReference>
<keyword evidence="3 5" id="KW-0238">DNA-binding</keyword>
<dbReference type="EMBL" id="DS113504">
    <property type="protein sequence ID" value="EAY03440.1"/>
    <property type="molecule type" value="Genomic_DNA"/>
</dbReference>
<dbReference type="GO" id="GO:0006357">
    <property type="term" value="P:regulation of transcription by RNA polymerase II"/>
    <property type="evidence" value="ECO:0000318"/>
    <property type="project" value="GO_Central"/>
</dbReference>
<dbReference type="KEGG" id="tva:4761282"/>
<sequence length="247" mass="28368">MHSEPDSDFNSPVQDHNVCGQTNSTTDKPNNFKSSTYEFIHYCNDHKDQKYDIKSISNKMGFRQRRFFEVVAVFEALGVCPKIDQDSFLWIGFENIKHTIERIATSRGAFLPEFSLDSIFSYKGCISVQKVTEEFILLFIALELRKINLIEAAAYLARSNEREKTIKCKLYQVAAVLEIANIIRKTDKPSEFELLPEYFISASEKMSPKTPDPSILYSLLSRPEPFCPDVGIPVISSRLNEYYSNNF</sequence>
<reference evidence="8" key="2">
    <citation type="journal article" date="2007" name="Science">
        <title>Draft genome sequence of the sexually transmitted pathogen Trichomonas vaginalis.</title>
        <authorList>
            <person name="Carlton J.M."/>
            <person name="Hirt R.P."/>
            <person name="Silva J.C."/>
            <person name="Delcher A.L."/>
            <person name="Schatz M."/>
            <person name="Zhao Q."/>
            <person name="Wortman J.R."/>
            <person name="Bidwell S.L."/>
            <person name="Alsmark U.C.M."/>
            <person name="Besteiro S."/>
            <person name="Sicheritz-Ponten T."/>
            <person name="Noel C.J."/>
            <person name="Dacks J.B."/>
            <person name="Foster P.G."/>
            <person name="Simillion C."/>
            <person name="Van de Peer Y."/>
            <person name="Miranda-Saavedra D."/>
            <person name="Barton G.J."/>
            <person name="Westrop G.D."/>
            <person name="Mueller S."/>
            <person name="Dessi D."/>
            <person name="Fiori P.L."/>
            <person name="Ren Q."/>
            <person name="Paulsen I."/>
            <person name="Zhang H."/>
            <person name="Bastida-Corcuera F.D."/>
            <person name="Simoes-Barbosa A."/>
            <person name="Brown M.T."/>
            <person name="Hayes R.D."/>
            <person name="Mukherjee M."/>
            <person name="Okumura C.Y."/>
            <person name="Schneider R."/>
            <person name="Smith A.J."/>
            <person name="Vanacova S."/>
            <person name="Villalvazo M."/>
            <person name="Haas B.J."/>
            <person name="Pertea M."/>
            <person name="Feldblyum T.V."/>
            <person name="Utterback T.R."/>
            <person name="Shu C.L."/>
            <person name="Osoegawa K."/>
            <person name="de Jong P.J."/>
            <person name="Hrdy I."/>
            <person name="Horvathova L."/>
            <person name="Zubacova Z."/>
            <person name="Dolezal P."/>
            <person name="Malik S.B."/>
            <person name="Logsdon J.M. Jr."/>
            <person name="Henze K."/>
            <person name="Gupta A."/>
            <person name="Wang C.C."/>
            <person name="Dunne R.L."/>
            <person name="Upcroft J.A."/>
            <person name="Upcroft P."/>
            <person name="White O."/>
            <person name="Salzberg S.L."/>
            <person name="Tang P."/>
            <person name="Chiu C.-H."/>
            <person name="Lee Y.-S."/>
            <person name="Embley T.M."/>
            <person name="Coombs G.H."/>
            <person name="Mottram J.C."/>
            <person name="Tachezy J."/>
            <person name="Fraser-Liggett C.M."/>
            <person name="Johnson P.J."/>
        </authorList>
    </citation>
    <scope>NUCLEOTIDE SEQUENCE [LARGE SCALE GENOMIC DNA]</scope>
    <source>
        <strain evidence="8">G3</strain>
    </source>
</reference>
<dbReference type="Proteomes" id="UP000001542">
    <property type="component" value="Unassembled WGS sequence"/>
</dbReference>
<proteinExistence type="inferred from homology"/>
<dbReference type="VEuPathDB" id="TrichDB:TVAGG3_0935850"/>
<dbReference type="InterPro" id="IPR003316">
    <property type="entry name" value="E2F_WHTH_DNA-bd_dom"/>
</dbReference>
<dbReference type="SUPFAM" id="SSF46785">
    <property type="entry name" value="Winged helix' DNA-binding domain"/>
    <property type="match status" value="1"/>
</dbReference>
<evidence type="ECO:0000256" key="2">
    <source>
        <dbReference type="ARBA" id="ARBA00023015"/>
    </source>
</evidence>
<gene>
    <name evidence="8" type="ORF">TVAG_412440</name>
</gene>
<evidence type="ECO:0000256" key="1">
    <source>
        <dbReference type="ARBA" id="ARBA00010940"/>
    </source>
</evidence>
<dbReference type="SMART" id="SM01372">
    <property type="entry name" value="E2F_TDP"/>
    <property type="match status" value="1"/>
</dbReference>
<evidence type="ECO:0000256" key="6">
    <source>
        <dbReference type="SAM" id="MobiDB-lite"/>
    </source>
</evidence>
<dbReference type="InterPro" id="IPR036388">
    <property type="entry name" value="WH-like_DNA-bd_sf"/>
</dbReference>
<keyword evidence="4 5" id="KW-0804">Transcription</keyword>
<name>A2EV57_TRIV3</name>
<dbReference type="InParanoid" id="A2EV57"/>
<dbReference type="Pfam" id="PF02319">
    <property type="entry name" value="WHD_E2F_TDP"/>
    <property type="match status" value="1"/>
</dbReference>
<evidence type="ECO:0000313" key="8">
    <source>
        <dbReference type="EMBL" id="EAY03440.1"/>
    </source>
</evidence>
<accession>A2EV57</accession>
<dbReference type="PANTHER" id="PTHR12081:SF18">
    <property type="entry name" value="TRANSCRIPTION FACTOR E2F2-RELATED"/>
    <property type="match status" value="1"/>
</dbReference>
<organism evidence="8 9">
    <name type="scientific">Trichomonas vaginalis (strain ATCC PRA-98 / G3)</name>
    <dbReference type="NCBI Taxonomy" id="412133"/>
    <lineage>
        <taxon>Eukaryota</taxon>
        <taxon>Metamonada</taxon>
        <taxon>Parabasalia</taxon>
        <taxon>Trichomonadida</taxon>
        <taxon>Trichomonadidae</taxon>
        <taxon>Trichomonas</taxon>
    </lineage>
</organism>
<dbReference type="SMR" id="A2EV57"/>
<dbReference type="GO" id="GO:0090575">
    <property type="term" value="C:RNA polymerase II transcription regulator complex"/>
    <property type="evidence" value="ECO:0000318"/>
    <property type="project" value="GO_Central"/>
</dbReference>
<keyword evidence="9" id="KW-1185">Reference proteome</keyword>
<evidence type="ECO:0000256" key="4">
    <source>
        <dbReference type="ARBA" id="ARBA00023163"/>
    </source>
</evidence>
<dbReference type="InterPro" id="IPR015633">
    <property type="entry name" value="E2F"/>
</dbReference>
<feature type="domain" description="E2F/DP family winged-helix DNA-binding" evidence="7">
    <location>
        <begin position="27"/>
        <end position="92"/>
    </location>
</feature>
<dbReference type="RefSeq" id="XP_001315663.1">
    <property type="nucleotide sequence ID" value="XM_001315628.1"/>
</dbReference>
<dbReference type="Gene3D" id="1.10.10.10">
    <property type="entry name" value="Winged helix-like DNA-binding domain superfamily/Winged helix DNA-binding domain"/>
    <property type="match status" value="1"/>
</dbReference>
<evidence type="ECO:0000256" key="5">
    <source>
        <dbReference type="RuleBase" id="RU003796"/>
    </source>
</evidence>
<comment type="subcellular location">
    <subcellularLocation>
        <location evidence="5">Nucleus</location>
    </subcellularLocation>
</comment>
<feature type="compositionally biased region" description="Polar residues" evidence="6">
    <location>
        <begin position="8"/>
        <end position="27"/>
    </location>
</feature>
<dbReference type="GO" id="GO:0000978">
    <property type="term" value="F:RNA polymerase II cis-regulatory region sequence-specific DNA binding"/>
    <property type="evidence" value="ECO:0000318"/>
    <property type="project" value="GO_Central"/>
</dbReference>